<feature type="region of interest" description="Disordered" evidence="1">
    <location>
        <begin position="208"/>
        <end position="262"/>
    </location>
</feature>
<feature type="transmembrane region" description="Helical" evidence="2">
    <location>
        <begin position="21"/>
        <end position="43"/>
    </location>
</feature>
<protein>
    <submittedName>
        <fullName evidence="3">Uncharacterized protein</fullName>
    </submittedName>
</protein>
<keyword evidence="2" id="KW-0812">Transmembrane</keyword>
<accession>E6QI35</accession>
<dbReference type="InterPro" id="IPR052534">
    <property type="entry name" value="Extracell_DNA_Util/SecSys_Comp"/>
</dbReference>
<sequence length="262" mass="28658">MRIAINLATRPYTDQRPALRQLRLGMAVLAVILALLALGMLHFHQAALRMAAQQQSMDLAIAKLQNEQQGYKNQMQQPANARVLTQADFLNQLFDEKSFSWTETMEDLETTLPAGVQVTAIEPVRDKEGNLTLHLRVSGNRDRVVDLLRAMEHSPRFVSPRIVGENAESGNGPGGLQPISDSMRVNFDILAEYSQATLAQRKAALNARNHPNPQTKQNASSSAQKSSAKAARKPSAVKTRAASPPKMRGGPMPPRPGSGVPR</sequence>
<proteinExistence type="predicted"/>
<dbReference type="InterPro" id="IPR007813">
    <property type="entry name" value="PilN"/>
</dbReference>
<feature type="compositionally biased region" description="Polar residues" evidence="1">
    <location>
        <begin position="209"/>
        <end position="218"/>
    </location>
</feature>
<feature type="region of interest" description="Disordered" evidence="1">
    <location>
        <begin position="159"/>
        <end position="179"/>
    </location>
</feature>
<keyword evidence="2" id="KW-1133">Transmembrane helix</keyword>
<keyword evidence="2" id="KW-0472">Membrane</keyword>
<dbReference type="AlphaFoldDB" id="E6QI35"/>
<evidence type="ECO:0000313" key="3">
    <source>
        <dbReference type="EMBL" id="CBI06900.1"/>
    </source>
</evidence>
<dbReference type="Pfam" id="PF05137">
    <property type="entry name" value="PilN"/>
    <property type="match status" value="1"/>
</dbReference>
<comment type="caution">
    <text evidence="3">The sequence shown here is derived from an EMBL/GenBank/DDBJ whole genome shotgun (WGS) entry which is preliminary data.</text>
</comment>
<organism evidence="3">
    <name type="scientific">mine drainage metagenome</name>
    <dbReference type="NCBI Taxonomy" id="410659"/>
    <lineage>
        <taxon>unclassified sequences</taxon>
        <taxon>metagenomes</taxon>
        <taxon>ecological metagenomes</taxon>
    </lineage>
</organism>
<evidence type="ECO:0000256" key="2">
    <source>
        <dbReference type="SAM" id="Phobius"/>
    </source>
</evidence>
<reference evidence="3" key="1">
    <citation type="submission" date="2009-10" db="EMBL/GenBank/DDBJ databases">
        <title>Diversity of trophic interactions inside an arsenic-rich microbial ecosystem.</title>
        <authorList>
            <person name="Bertin P.N."/>
            <person name="Heinrich-Salmeron A."/>
            <person name="Pelletier E."/>
            <person name="Goulhen-Chollet F."/>
            <person name="Arsene-Ploetze F."/>
            <person name="Gallien S."/>
            <person name="Calteau A."/>
            <person name="Vallenet D."/>
            <person name="Casiot C."/>
            <person name="Chane-Woon-Ming B."/>
            <person name="Giloteaux L."/>
            <person name="Barakat M."/>
            <person name="Bonnefoy V."/>
            <person name="Bruneel O."/>
            <person name="Chandler M."/>
            <person name="Cleiss J."/>
            <person name="Duran R."/>
            <person name="Elbaz-Poulichet F."/>
            <person name="Fonknechten N."/>
            <person name="Lauga B."/>
            <person name="Mornico D."/>
            <person name="Ortet P."/>
            <person name="Schaeffer C."/>
            <person name="Siguier P."/>
            <person name="Alexander Thil Smith A."/>
            <person name="Van Dorsselaer A."/>
            <person name="Weissenbach J."/>
            <person name="Medigue C."/>
            <person name="Le Paslier D."/>
        </authorList>
    </citation>
    <scope>NUCLEOTIDE SEQUENCE</scope>
</reference>
<gene>
    <name evidence="3" type="ORF">CARN6_0192</name>
</gene>
<name>E6QI35_9ZZZZ</name>
<dbReference type="PANTHER" id="PTHR40278">
    <property type="entry name" value="DNA UTILIZATION PROTEIN HOFN"/>
    <property type="match status" value="1"/>
</dbReference>
<feature type="compositionally biased region" description="Low complexity" evidence="1">
    <location>
        <begin position="219"/>
        <end position="250"/>
    </location>
</feature>
<dbReference type="PANTHER" id="PTHR40278:SF1">
    <property type="entry name" value="DNA UTILIZATION PROTEIN HOFN"/>
    <property type="match status" value="1"/>
</dbReference>
<evidence type="ECO:0000256" key="1">
    <source>
        <dbReference type="SAM" id="MobiDB-lite"/>
    </source>
</evidence>
<dbReference type="EMBL" id="CABQ01000037">
    <property type="protein sequence ID" value="CBI06900.1"/>
    <property type="molecule type" value="Genomic_DNA"/>
</dbReference>